<name>A0A6A1TNQ9_NEOGA</name>
<comment type="caution">
    <text evidence="1">The sequence shown here is derived from an EMBL/GenBank/DDBJ whole genome shotgun (WGS) entry which is preliminary data.</text>
</comment>
<protein>
    <submittedName>
        <fullName evidence="1">Uncharacterized protein</fullName>
    </submittedName>
</protein>
<dbReference type="RefSeq" id="WP_151041872.1">
    <property type="nucleotide sequence ID" value="NZ_VZUL01000002.1"/>
</dbReference>
<proteinExistence type="predicted"/>
<evidence type="ECO:0000313" key="2">
    <source>
        <dbReference type="Proteomes" id="UP000386575"/>
    </source>
</evidence>
<gene>
    <name evidence="1" type="ORF">F4V91_08535</name>
</gene>
<accession>A0A6A1TNQ9</accession>
<dbReference type="Proteomes" id="UP000386575">
    <property type="component" value="Unassembled WGS sequence"/>
</dbReference>
<dbReference type="AlphaFoldDB" id="A0A6A1TNQ9"/>
<organism evidence="1 2">
    <name type="scientific">Neorhizobium galegae</name>
    <name type="common">Rhizobium galegae</name>
    <dbReference type="NCBI Taxonomy" id="399"/>
    <lineage>
        <taxon>Bacteria</taxon>
        <taxon>Pseudomonadati</taxon>
        <taxon>Pseudomonadota</taxon>
        <taxon>Alphaproteobacteria</taxon>
        <taxon>Hyphomicrobiales</taxon>
        <taxon>Rhizobiaceae</taxon>
        <taxon>Rhizobium/Agrobacterium group</taxon>
        <taxon>Neorhizobium</taxon>
    </lineage>
</organism>
<sequence>MNYFTDKIDAVRRDNAGDNYEKAVAAMEARIHDYLRRKSGISLVELARDVDGFRGEDSWVAPETNVVIWRNMSRAAIAAMLELIRHEK</sequence>
<evidence type="ECO:0000313" key="1">
    <source>
        <dbReference type="EMBL" id="KAB1086471.1"/>
    </source>
</evidence>
<reference evidence="1 2" key="1">
    <citation type="submission" date="2019-09" db="EMBL/GenBank/DDBJ databases">
        <title>Genome sequencing of Ng87 strain.</title>
        <authorList>
            <person name="Karasev E.S."/>
            <person name="Andronov E."/>
        </authorList>
    </citation>
    <scope>NUCLEOTIDE SEQUENCE [LARGE SCALE GENOMIC DNA]</scope>
    <source>
        <strain evidence="1 2">Ng87</strain>
    </source>
</reference>
<dbReference type="EMBL" id="VZUL01000002">
    <property type="protein sequence ID" value="KAB1086471.1"/>
    <property type="molecule type" value="Genomic_DNA"/>
</dbReference>